<dbReference type="PANTHER" id="PTHR31272:SF4">
    <property type="entry name" value="CYTOCHROME C-TYPE BIOGENESIS PROTEIN HI_1454-RELATED"/>
    <property type="match status" value="1"/>
</dbReference>
<keyword evidence="4 6" id="KW-1133">Transmembrane helix</keyword>
<dbReference type="EMBL" id="AP023366">
    <property type="protein sequence ID" value="BCJ86699.1"/>
    <property type="molecule type" value="Genomic_DNA"/>
</dbReference>
<accession>A0A7I8DCL7</accession>
<comment type="subcellular location">
    <subcellularLocation>
        <location evidence="1">Membrane</location>
        <topology evidence="1">Multi-pass membrane protein</topology>
    </subcellularLocation>
</comment>
<sequence length="240" mass="26420">MLDGTNLNVWIAFAAGLLSFLSPCCLPLYPSYISYITGISYNQMQGDRDQVGVRKTALVHSLFFVLGFSIIFVALGTGAGFIGQLFYNYKDLIRQIGAILIIVMGLFMVGFIKWEYLMKERKWHMRNKPAGYLGSVLVGIAFSAGWTPCIGPILSSVILLAATDPVNSAWMMVAYSLGFAIPFLILAFTLGSVRWLMKYAGALARVGGGIMVVMGVLLYTNKMTDITKYLIQLFGFNSLL</sequence>
<feature type="transmembrane region" description="Helical" evidence="6">
    <location>
        <begin position="12"/>
        <end position="36"/>
    </location>
</feature>
<evidence type="ECO:0000256" key="5">
    <source>
        <dbReference type="ARBA" id="ARBA00023136"/>
    </source>
</evidence>
<dbReference type="InterPro" id="IPR003834">
    <property type="entry name" value="Cyt_c_assmbl_TM_dom"/>
</dbReference>
<protein>
    <submittedName>
        <fullName evidence="8">Cytochrome C biogenesis protein CcdA</fullName>
    </submittedName>
</protein>
<feature type="transmembrane region" description="Helical" evidence="6">
    <location>
        <begin position="57"/>
        <end position="86"/>
    </location>
</feature>
<keyword evidence="5 6" id="KW-0472">Membrane</keyword>
<feature type="transmembrane region" description="Helical" evidence="6">
    <location>
        <begin position="92"/>
        <end position="112"/>
    </location>
</feature>
<proteinExistence type="inferred from homology"/>
<dbReference type="GO" id="GO:0016020">
    <property type="term" value="C:membrane"/>
    <property type="evidence" value="ECO:0007669"/>
    <property type="project" value="UniProtKB-SubCell"/>
</dbReference>
<keyword evidence="9" id="KW-1185">Reference proteome</keyword>
<gene>
    <name evidence="8" type="ORF">skT53_16840</name>
</gene>
<evidence type="ECO:0000256" key="2">
    <source>
        <dbReference type="ARBA" id="ARBA00006143"/>
    </source>
</evidence>
<dbReference type="PANTHER" id="PTHR31272">
    <property type="entry name" value="CYTOCHROME C-TYPE BIOGENESIS PROTEIN HI_1454-RELATED"/>
    <property type="match status" value="1"/>
</dbReference>
<comment type="similarity">
    <text evidence="2">Belongs to the DsbD family.</text>
</comment>
<evidence type="ECO:0000256" key="3">
    <source>
        <dbReference type="ARBA" id="ARBA00022692"/>
    </source>
</evidence>
<feature type="transmembrane region" description="Helical" evidence="6">
    <location>
        <begin position="168"/>
        <end position="190"/>
    </location>
</feature>
<dbReference type="InterPro" id="IPR051790">
    <property type="entry name" value="Cytochrome_c-biogenesis_DsbD"/>
</dbReference>
<name>A0A7I8DCL7_9BACL</name>
<dbReference type="Pfam" id="PF02683">
    <property type="entry name" value="DsbD_TM"/>
    <property type="match status" value="1"/>
</dbReference>
<organism evidence="8 9">
    <name type="scientific">Effusibacillus dendaii</name>
    <dbReference type="NCBI Taxonomy" id="2743772"/>
    <lineage>
        <taxon>Bacteria</taxon>
        <taxon>Bacillati</taxon>
        <taxon>Bacillota</taxon>
        <taxon>Bacilli</taxon>
        <taxon>Bacillales</taxon>
        <taxon>Alicyclobacillaceae</taxon>
        <taxon>Effusibacillus</taxon>
    </lineage>
</organism>
<reference evidence="8 9" key="1">
    <citation type="submission" date="2020-08" db="EMBL/GenBank/DDBJ databases">
        <title>Complete Genome Sequence of Effusibacillus dendaii Strain skT53, Isolated from Farmland soil.</title>
        <authorList>
            <person name="Konishi T."/>
            <person name="Kawasaki H."/>
        </authorList>
    </citation>
    <scope>NUCLEOTIDE SEQUENCE [LARGE SCALE GENOMIC DNA]</scope>
    <source>
        <strain evidence="9">skT53</strain>
    </source>
</reference>
<dbReference type="KEGG" id="eff:skT53_16840"/>
<evidence type="ECO:0000259" key="7">
    <source>
        <dbReference type="Pfam" id="PF02683"/>
    </source>
</evidence>
<feature type="transmembrane region" description="Helical" evidence="6">
    <location>
        <begin position="132"/>
        <end position="162"/>
    </location>
</feature>
<feature type="transmembrane region" description="Helical" evidence="6">
    <location>
        <begin position="202"/>
        <end position="220"/>
    </location>
</feature>
<keyword evidence="3 6" id="KW-0812">Transmembrane</keyword>
<dbReference type="GO" id="GO:0017004">
    <property type="term" value="P:cytochrome complex assembly"/>
    <property type="evidence" value="ECO:0007669"/>
    <property type="project" value="InterPro"/>
</dbReference>
<dbReference type="RefSeq" id="WP_404828941.1">
    <property type="nucleotide sequence ID" value="NZ_AP023366.1"/>
</dbReference>
<evidence type="ECO:0000256" key="1">
    <source>
        <dbReference type="ARBA" id="ARBA00004141"/>
    </source>
</evidence>
<evidence type="ECO:0000256" key="6">
    <source>
        <dbReference type="SAM" id="Phobius"/>
    </source>
</evidence>
<evidence type="ECO:0000313" key="9">
    <source>
        <dbReference type="Proteomes" id="UP000593802"/>
    </source>
</evidence>
<evidence type="ECO:0000256" key="4">
    <source>
        <dbReference type="ARBA" id="ARBA00022989"/>
    </source>
</evidence>
<dbReference type="Proteomes" id="UP000593802">
    <property type="component" value="Chromosome"/>
</dbReference>
<evidence type="ECO:0000313" key="8">
    <source>
        <dbReference type="EMBL" id="BCJ86699.1"/>
    </source>
</evidence>
<dbReference type="AlphaFoldDB" id="A0A7I8DCL7"/>
<feature type="domain" description="Cytochrome C biogenesis protein transmembrane" evidence="7">
    <location>
        <begin position="8"/>
        <end position="202"/>
    </location>
</feature>